<keyword evidence="1" id="KW-1133">Transmembrane helix</keyword>
<dbReference type="OMA" id="FVNAFTH"/>
<sequence>MSISDYVVTDDLTVLLGLISVSVFLLHSLYRPQPLVHPILLGRQSEAGRVRHPGESAVYRNYGTGLLGRFPVRPEKDLNTVSGFLKPDFDSPRTLWSTKITNAQLLERISAVGTGLIKLTGLVPKESNVLLLLNDSIEFVISDFALSAHSIPSFTLSSPKLLSRVLESHPPSVIITHGSFLPHILELVYDAHEHHHTIVVVGQCDTNLLPKSATQVRIIRWDDVESEGSKGERVSGPAPSQGDVVNVSFFESTSGEIQGAQFTHENFTAGVTATRALFPPSNALSSLDTIASAHSLSTAFGRVIAYTALFEGASFTTLATSKLFHVDGELSLDDIVDIKSAATSSTPSPTVLFLKPGHVEALSSSILANAKKSFLFYPFAWRHKLAGVSEGFITRESLWDRTVFDGAREKVVGQTANTTRTVVVSGGPIDLASLTPTRIALSVPLVNTHSHPTVAGPVFASQPLDLQVFPTNSSDKFGTLAHVGAPSINVEAKLVNVQDDVVEAGGDPVGVIVVRGPPVGSLIEPTENGEGWVNTGETGRVLTNGAFKVLNTKQ</sequence>
<dbReference type="HOGENOM" id="CLU_502652_0_0_1"/>
<organism evidence="4">
    <name type="scientific">Serpula lacrymans var. lacrymans (strain S7.3)</name>
    <name type="common">Dry rot fungus</name>
    <dbReference type="NCBI Taxonomy" id="936435"/>
    <lineage>
        <taxon>Eukaryota</taxon>
        <taxon>Fungi</taxon>
        <taxon>Dikarya</taxon>
        <taxon>Basidiomycota</taxon>
        <taxon>Agaricomycotina</taxon>
        <taxon>Agaricomycetes</taxon>
        <taxon>Agaricomycetidae</taxon>
        <taxon>Boletales</taxon>
        <taxon>Coniophorineae</taxon>
        <taxon>Serpulaceae</taxon>
        <taxon>Serpula</taxon>
    </lineage>
</organism>
<accession>F8Q5T9</accession>
<feature type="domain" description="AMP-dependent synthetase/ligase" evidence="2">
    <location>
        <begin position="98"/>
        <end position="519"/>
    </location>
</feature>
<dbReference type="InterPro" id="IPR000873">
    <property type="entry name" value="AMP-dep_synth/lig_dom"/>
</dbReference>
<dbReference type="EMBL" id="GL945484">
    <property type="protein sequence ID" value="EGN95977.1"/>
    <property type="molecule type" value="Genomic_DNA"/>
</dbReference>
<evidence type="ECO:0000313" key="3">
    <source>
        <dbReference type="EMBL" id="EGN95977.1"/>
    </source>
</evidence>
<dbReference type="Gene3D" id="3.40.50.12780">
    <property type="entry name" value="N-terminal domain of ligase-like"/>
    <property type="match status" value="1"/>
</dbReference>
<dbReference type="eggNOG" id="KOG1256">
    <property type="taxonomic scope" value="Eukaryota"/>
</dbReference>
<dbReference type="PANTHER" id="PTHR43272">
    <property type="entry name" value="LONG-CHAIN-FATTY-ACID--COA LIGASE"/>
    <property type="match status" value="1"/>
</dbReference>
<dbReference type="GO" id="GO:0004467">
    <property type="term" value="F:long-chain fatty acid-CoA ligase activity"/>
    <property type="evidence" value="ECO:0007669"/>
    <property type="project" value="TreeGrafter"/>
</dbReference>
<evidence type="ECO:0000256" key="1">
    <source>
        <dbReference type="SAM" id="Phobius"/>
    </source>
</evidence>
<evidence type="ECO:0000259" key="2">
    <source>
        <dbReference type="Pfam" id="PF00501"/>
    </source>
</evidence>
<dbReference type="SUPFAM" id="SSF56801">
    <property type="entry name" value="Acetyl-CoA synthetase-like"/>
    <property type="match status" value="1"/>
</dbReference>
<dbReference type="AlphaFoldDB" id="F8Q5T9"/>
<feature type="transmembrane region" description="Helical" evidence="1">
    <location>
        <begin position="12"/>
        <end position="30"/>
    </location>
</feature>
<proteinExistence type="predicted"/>
<dbReference type="PANTHER" id="PTHR43272:SF11">
    <property type="entry name" value="AMP-DEPENDENT SYNTHETASE_LIGASE DOMAIN-CONTAINING PROTEIN"/>
    <property type="match status" value="1"/>
</dbReference>
<dbReference type="GO" id="GO:0005783">
    <property type="term" value="C:endoplasmic reticulum"/>
    <property type="evidence" value="ECO:0007669"/>
    <property type="project" value="TreeGrafter"/>
</dbReference>
<reference evidence="4" key="1">
    <citation type="journal article" date="2011" name="Science">
        <title>The plant cell wall-decomposing machinery underlies the functional diversity of forest fungi.</title>
        <authorList>
            <person name="Eastwood D.C."/>
            <person name="Floudas D."/>
            <person name="Binder M."/>
            <person name="Majcherczyk A."/>
            <person name="Schneider P."/>
            <person name="Aerts A."/>
            <person name="Asiegbu F.O."/>
            <person name="Baker S.E."/>
            <person name="Barry K."/>
            <person name="Bendiksby M."/>
            <person name="Blumentritt M."/>
            <person name="Coutinho P.M."/>
            <person name="Cullen D."/>
            <person name="de Vries R.P."/>
            <person name="Gathman A."/>
            <person name="Goodell B."/>
            <person name="Henrissat B."/>
            <person name="Ihrmark K."/>
            <person name="Kauserud H."/>
            <person name="Kohler A."/>
            <person name="LaButti K."/>
            <person name="Lapidus A."/>
            <person name="Lavin J.L."/>
            <person name="Lee Y.-H."/>
            <person name="Lindquist E."/>
            <person name="Lilly W."/>
            <person name="Lucas S."/>
            <person name="Morin E."/>
            <person name="Murat C."/>
            <person name="Oguiza J.A."/>
            <person name="Park J."/>
            <person name="Pisabarro A.G."/>
            <person name="Riley R."/>
            <person name="Rosling A."/>
            <person name="Salamov A."/>
            <person name="Schmidt O."/>
            <person name="Schmutz J."/>
            <person name="Skrede I."/>
            <person name="Stenlid J."/>
            <person name="Wiebenga A."/>
            <person name="Xie X."/>
            <person name="Kuees U."/>
            <person name="Hibbett D.S."/>
            <person name="Hoffmeister D."/>
            <person name="Hoegberg N."/>
            <person name="Martin F."/>
            <person name="Grigoriev I.V."/>
            <person name="Watkinson S.C."/>
        </authorList>
    </citation>
    <scope>NUCLEOTIDE SEQUENCE [LARGE SCALE GENOMIC DNA]</scope>
    <source>
        <strain evidence="4">strain S7.3</strain>
    </source>
</reference>
<protein>
    <recommendedName>
        <fullName evidence="2">AMP-dependent synthetase/ligase domain-containing protein</fullName>
    </recommendedName>
</protein>
<name>F8Q5T9_SERL3</name>
<dbReference type="InterPro" id="IPR042099">
    <property type="entry name" value="ANL_N_sf"/>
</dbReference>
<dbReference type="OrthoDB" id="1700726at2759"/>
<evidence type="ECO:0000313" key="4">
    <source>
        <dbReference type="Proteomes" id="UP000008063"/>
    </source>
</evidence>
<dbReference type="GO" id="GO:0016020">
    <property type="term" value="C:membrane"/>
    <property type="evidence" value="ECO:0007669"/>
    <property type="project" value="TreeGrafter"/>
</dbReference>
<dbReference type="Proteomes" id="UP000008063">
    <property type="component" value="Unassembled WGS sequence"/>
</dbReference>
<keyword evidence="4" id="KW-1185">Reference proteome</keyword>
<dbReference type="Pfam" id="PF00501">
    <property type="entry name" value="AMP-binding"/>
    <property type="match status" value="1"/>
</dbReference>
<dbReference type="InParanoid" id="F8Q5T9"/>
<keyword evidence="1" id="KW-0812">Transmembrane</keyword>
<dbReference type="STRING" id="936435.F8Q5T9"/>
<gene>
    <name evidence="3" type="ORF">SERLA73DRAFT_59709</name>
</gene>
<keyword evidence="1" id="KW-0472">Membrane</keyword>